<gene>
    <name evidence="1" type="ORF">ECPE_LOCUS10673</name>
</gene>
<name>A0A183AUN8_9TREM</name>
<sequence>MPTCRRVAWEHCRVVWLKSDQWAVSADRSSTSQEPYSCVQLTRRYFATHTSIYPEHAKDADTVFHGTINCSDSCTRDWSIQNVVGTNLQLLIADLPCDSCEPWDEEVPRGPVEGEYIIYVFAIHYDENNSDSNKDKLKQTSQLLVTNSGALQGAVLSPYLFFAFISDLSVPPPAYIQKYTEDVVLCHSFISFEILFFS</sequence>
<reference evidence="1 2" key="2">
    <citation type="submission" date="2018-11" db="EMBL/GenBank/DDBJ databases">
        <authorList>
            <consortium name="Pathogen Informatics"/>
        </authorList>
    </citation>
    <scope>NUCLEOTIDE SEQUENCE [LARGE SCALE GENOMIC DNA]</scope>
    <source>
        <strain evidence="1 2">Egypt</strain>
    </source>
</reference>
<evidence type="ECO:0000313" key="1">
    <source>
        <dbReference type="EMBL" id="VDP87439.1"/>
    </source>
</evidence>
<dbReference type="AlphaFoldDB" id="A0A183AUN8"/>
<protein>
    <submittedName>
        <fullName evidence="1 3">Uncharacterized protein</fullName>
    </submittedName>
</protein>
<keyword evidence="2" id="KW-1185">Reference proteome</keyword>
<dbReference type="Proteomes" id="UP000272942">
    <property type="component" value="Unassembled WGS sequence"/>
</dbReference>
<dbReference type="OrthoDB" id="10054666at2759"/>
<organism evidence="3">
    <name type="scientific">Echinostoma caproni</name>
    <dbReference type="NCBI Taxonomy" id="27848"/>
    <lineage>
        <taxon>Eukaryota</taxon>
        <taxon>Metazoa</taxon>
        <taxon>Spiralia</taxon>
        <taxon>Lophotrochozoa</taxon>
        <taxon>Platyhelminthes</taxon>
        <taxon>Trematoda</taxon>
        <taxon>Digenea</taxon>
        <taxon>Plagiorchiida</taxon>
        <taxon>Echinostomata</taxon>
        <taxon>Echinostomatoidea</taxon>
        <taxon>Echinostomatidae</taxon>
        <taxon>Echinostoma</taxon>
    </lineage>
</organism>
<accession>A0A183AUN8</accession>
<evidence type="ECO:0000313" key="3">
    <source>
        <dbReference type="WBParaSite" id="ECPE_0001070501-mRNA-1"/>
    </source>
</evidence>
<evidence type="ECO:0000313" key="2">
    <source>
        <dbReference type="Proteomes" id="UP000272942"/>
    </source>
</evidence>
<reference evidence="3" key="1">
    <citation type="submission" date="2016-06" db="UniProtKB">
        <authorList>
            <consortium name="WormBaseParasite"/>
        </authorList>
    </citation>
    <scope>IDENTIFICATION</scope>
</reference>
<dbReference type="EMBL" id="UZAN01049476">
    <property type="protein sequence ID" value="VDP87439.1"/>
    <property type="molecule type" value="Genomic_DNA"/>
</dbReference>
<proteinExistence type="predicted"/>
<dbReference type="WBParaSite" id="ECPE_0001070501-mRNA-1">
    <property type="protein sequence ID" value="ECPE_0001070501-mRNA-1"/>
    <property type="gene ID" value="ECPE_0001070501"/>
</dbReference>